<dbReference type="Pfam" id="PF17125">
    <property type="entry name" value="Methyltr_RsmF_N"/>
    <property type="match status" value="1"/>
</dbReference>
<feature type="binding site" evidence="6">
    <location>
        <begin position="113"/>
        <end position="119"/>
    </location>
    <ligand>
        <name>S-adenosyl-L-methionine</name>
        <dbReference type="ChEBI" id="CHEBI:59789"/>
    </ligand>
</feature>
<evidence type="ECO:0000256" key="3">
    <source>
        <dbReference type="ARBA" id="ARBA00022679"/>
    </source>
</evidence>
<dbReference type="InterPro" id="IPR001678">
    <property type="entry name" value="MeTrfase_RsmB-F_NOP2_dom"/>
</dbReference>
<evidence type="ECO:0000256" key="1">
    <source>
        <dbReference type="ARBA" id="ARBA00022490"/>
    </source>
</evidence>
<sequence>MPETSLPDGFVDSLSALGDRAQVLCDALLSAPSLSIRSNIRKKSPDYAGMDVDGAVPWCGEGRYLASRPSFTLDPALHQGRYYVQDASSMFLGYVVRQIIKDNPTPLLALDACAAPGGKTTALIDALPDGSVVVANEYVPKRAAVLKENIIKWGYPGVIVTRDDTSRIPRACGDFDIVVADVPCSGEGMMRKDKTAVEQWSPALVDECVARQREIVDNLWETVAPGGFFVYSTCTFNRYENELIVDHMVGDLGAESVGIPVEAAWNITSGIGTSSHCFRFLPGFTRGEGLFMAVLRKPGGYEPGRGLVAIVDKKQSVKKNSRHSSPSADEKALIPTLRMWLVGGDGYEISVTGGRINAVPKHMAALSSRLMRHLNVICHGVYVGDIKGRVAIPSQALAMSQALSAGAFPQVELSREDAVRYLRREAVSLPDGTPKGYVLVCYGSSPLGFVKNLGSRANNMYPSEWRILTQRDA</sequence>
<feature type="binding site" evidence="6">
    <location>
        <position position="164"/>
    </location>
    <ligand>
        <name>S-adenosyl-L-methionine</name>
        <dbReference type="ChEBI" id="CHEBI:59789"/>
    </ligand>
</feature>
<gene>
    <name evidence="8" type="ORF">K8V47_09885</name>
</gene>
<dbReference type="AlphaFoldDB" id="A0A921JJ93"/>
<dbReference type="Gene3D" id="3.30.70.1170">
    <property type="entry name" value="Sun protein, domain 3"/>
    <property type="match status" value="1"/>
</dbReference>
<evidence type="ECO:0000256" key="4">
    <source>
        <dbReference type="ARBA" id="ARBA00022691"/>
    </source>
</evidence>
<reference evidence="8" key="1">
    <citation type="journal article" date="2021" name="PeerJ">
        <title>Extensive microbial diversity within the chicken gut microbiome revealed by metagenomics and culture.</title>
        <authorList>
            <person name="Gilroy R."/>
            <person name="Ravi A."/>
            <person name="Getino M."/>
            <person name="Pursley I."/>
            <person name="Horton D.L."/>
            <person name="Alikhan N.F."/>
            <person name="Baker D."/>
            <person name="Gharbi K."/>
            <person name="Hall N."/>
            <person name="Watson M."/>
            <person name="Adriaenssens E.M."/>
            <person name="Foster-Nyarko E."/>
            <person name="Jarju S."/>
            <person name="Secka A."/>
            <person name="Antonio M."/>
            <person name="Oren A."/>
            <person name="Chaudhuri R.R."/>
            <person name="La Ragione R."/>
            <person name="Hildebrand F."/>
            <person name="Pallen M.J."/>
        </authorList>
    </citation>
    <scope>NUCLEOTIDE SEQUENCE</scope>
    <source>
        <strain evidence="8">4100</strain>
    </source>
</reference>
<keyword evidence="2 6" id="KW-0489">Methyltransferase</keyword>
<dbReference type="Gene3D" id="2.30.130.60">
    <property type="match status" value="1"/>
</dbReference>
<comment type="similarity">
    <text evidence="6">Belongs to the class I-like SAM-binding methyltransferase superfamily. RsmB/NOP family.</text>
</comment>
<dbReference type="CDD" id="cd02440">
    <property type="entry name" value="AdoMet_MTases"/>
    <property type="match status" value="1"/>
</dbReference>
<dbReference type="GO" id="GO:0001510">
    <property type="term" value="P:RNA methylation"/>
    <property type="evidence" value="ECO:0007669"/>
    <property type="project" value="InterPro"/>
</dbReference>
<protein>
    <submittedName>
        <fullName evidence="8">RsmB/NOP family class I SAM-dependent RNA methyltransferase</fullName>
    </submittedName>
</protein>
<dbReference type="GO" id="GO:0008173">
    <property type="term" value="F:RNA methyltransferase activity"/>
    <property type="evidence" value="ECO:0007669"/>
    <property type="project" value="InterPro"/>
</dbReference>
<dbReference type="Pfam" id="PF13636">
    <property type="entry name" value="Methyltranf_PUA"/>
    <property type="match status" value="1"/>
</dbReference>
<dbReference type="PANTHER" id="PTHR22807">
    <property type="entry name" value="NOP2 YEAST -RELATED NOL1/NOP2/FMU SUN DOMAIN-CONTAINING"/>
    <property type="match status" value="1"/>
</dbReference>
<evidence type="ECO:0000313" key="9">
    <source>
        <dbReference type="Proteomes" id="UP000711407"/>
    </source>
</evidence>
<dbReference type="PRINTS" id="PR02008">
    <property type="entry name" value="RCMTFAMILY"/>
</dbReference>
<dbReference type="GO" id="GO:0003723">
    <property type="term" value="F:RNA binding"/>
    <property type="evidence" value="ECO:0007669"/>
    <property type="project" value="UniProtKB-UniRule"/>
</dbReference>
<dbReference type="Pfam" id="PF01189">
    <property type="entry name" value="Methyltr_RsmB-F"/>
    <property type="match status" value="1"/>
</dbReference>
<dbReference type="InterPro" id="IPR049560">
    <property type="entry name" value="MeTrfase_RsmB-F_NOP2_cat"/>
</dbReference>
<keyword evidence="4 6" id="KW-0949">S-adenosyl-L-methionine</keyword>
<evidence type="ECO:0000313" key="8">
    <source>
        <dbReference type="EMBL" id="HJE40048.1"/>
    </source>
</evidence>
<feature type="active site" description="Nucleophile" evidence="6">
    <location>
        <position position="234"/>
    </location>
</feature>
<keyword evidence="3 6" id="KW-0808">Transferase</keyword>
<dbReference type="Proteomes" id="UP000711407">
    <property type="component" value="Unassembled WGS sequence"/>
</dbReference>
<dbReference type="InterPro" id="IPR031341">
    <property type="entry name" value="Methyltr_RsmF_N"/>
</dbReference>
<evidence type="ECO:0000256" key="6">
    <source>
        <dbReference type="PROSITE-ProRule" id="PRU01023"/>
    </source>
</evidence>
<accession>A0A921JJ93</accession>
<dbReference type="InterPro" id="IPR023267">
    <property type="entry name" value="RCMT"/>
</dbReference>
<feature type="domain" description="SAM-dependent MTase RsmB/NOP-type" evidence="7">
    <location>
        <begin position="1"/>
        <end position="298"/>
    </location>
</feature>
<evidence type="ECO:0000256" key="5">
    <source>
        <dbReference type="ARBA" id="ARBA00022884"/>
    </source>
</evidence>
<comment type="caution">
    <text evidence="8">The sequence shown here is derived from an EMBL/GenBank/DDBJ whole genome shotgun (WGS) entry which is preliminary data.</text>
</comment>
<dbReference type="PANTHER" id="PTHR22807:SF30">
    <property type="entry name" value="28S RRNA (CYTOSINE(4447)-C(5))-METHYLTRANSFERASE-RELATED"/>
    <property type="match status" value="1"/>
</dbReference>
<dbReference type="InterPro" id="IPR029063">
    <property type="entry name" value="SAM-dependent_MTases_sf"/>
</dbReference>
<evidence type="ECO:0000256" key="2">
    <source>
        <dbReference type="ARBA" id="ARBA00022603"/>
    </source>
</evidence>
<feature type="binding site" evidence="6">
    <location>
        <position position="181"/>
    </location>
    <ligand>
        <name>S-adenosyl-L-methionine</name>
        <dbReference type="ChEBI" id="CHEBI:59789"/>
    </ligand>
</feature>
<keyword evidence="5 6" id="KW-0694">RNA-binding</keyword>
<feature type="binding site" evidence="6">
    <location>
        <position position="137"/>
    </location>
    <ligand>
        <name>S-adenosyl-L-methionine</name>
        <dbReference type="ChEBI" id="CHEBI:59789"/>
    </ligand>
</feature>
<dbReference type="EMBL" id="DYXT01000051">
    <property type="protein sequence ID" value="HJE40048.1"/>
    <property type="molecule type" value="Genomic_DNA"/>
</dbReference>
<dbReference type="SUPFAM" id="SSF53335">
    <property type="entry name" value="S-adenosyl-L-methionine-dependent methyltransferases"/>
    <property type="match status" value="1"/>
</dbReference>
<organism evidence="8 9">
    <name type="scientific">Candidatus Amulumruptor caecigallinarius</name>
    <dbReference type="NCBI Taxonomy" id="2109911"/>
    <lineage>
        <taxon>Bacteria</taxon>
        <taxon>Pseudomonadati</taxon>
        <taxon>Bacteroidota</taxon>
        <taxon>Bacteroidia</taxon>
        <taxon>Bacteroidales</taxon>
        <taxon>Muribaculaceae</taxon>
        <taxon>Candidatus Amulumruptor</taxon>
    </lineage>
</organism>
<dbReference type="PROSITE" id="PS51686">
    <property type="entry name" value="SAM_MT_RSMB_NOP"/>
    <property type="match status" value="1"/>
</dbReference>
<dbReference type="InterPro" id="IPR027391">
    <property type="entry name" value="Nol1_Nop2_Fmu_2"/>
</dbReference>
<name>A0A921JJ93_9BACT</name>
<keyword evidence="1" id="KW-0963">Cytoplasm</keyword>
<reference evidence="8" key="2">
    <citation type="submission" date="2021-09" db="EMBL/GenBank/DDBJ databases">
        <authorList>
            <person name="Gilroy R."/>
        </authorList>
    </citation>
    <scope>NUCLEOTIDE SEQUENCE</scope>
    <source>
        <strain evidence="8">4100</strain>
    </source>
</reference>
<dbReference type="Gene3D" id="3.40.50.150">
    <property type="entry name" value="Vaccinia Virus protein VP39"/>
    <property type="match status" value="1"/>
</dbReference>
<proteinExistence type="inferred from homology"/>
<evidence type="ECO:0000259" key="7">
    <source>
        <dbReference type="PROSITE" id="PS51686"/>
    </source>
</evidence>